<proteinExistence type="predicted"/>
<sequence length="77" mass="7849">MRETVDQGGEGVLSGGVEECFGVQAPARPVPPAAAPSACGPGRERGPCSGGEQLRREAGERFAVGNDNAVITAELRV</sequence>
<feature type="region of interest" description="Disordered" evidence="1">
    <location>
        <begin position="28"/>
        <end position="53"/>
    </location>
</feature>
<dbReference type="EMBL" id="JBHEZX010000021">
    <property type="protein sequence ID" value="MFC1414114.1"/>
    <property type="molecule type" value="Genomic_DNA"/>
</dbReference>
<comment type="caution">
    <text evidence="2">The sequence shown here is derived from an EMBL/GenBank/DDBJ whole genome shotgun (WGS) entry which is preliminary data.</text>
</comment>
<evidence type="ECO:0000313" key="3">
    <source>
        <dbReference type="Proteomes" id="UP001592582"/>
    </source>
</evidence>
<name>A0ABV6VK47_9ACTN</name>
<dbReference type="RefSeq" id="WP_380517129.1">
    <property type="nucleotide sequence ID" value="NZ_JBHEZX010000021.1"/>
</dbReference>
<evidence type="ECO:0000256" key="1">
    <source>
        <dbReference type="SAM" id="MobiDB-lite"/>
    </source>
</evidence>
<organism evidence="2 3">
    <name type="scientific">Streptacidiphilus alkalitolerans</name>
    <dbReference type="NCBI Taxonomy" id="3342712"/>
    <lineage>
        <taxon>Bacteria</taxon>
        <taxon>Bacillati</taxon>
        <taxon>Actinomycetota</taxon>
        <taxon>Actinomycetes</taxon>
        <taxon>Kitasatosporales</taxon>
        <taxon>Streptomycetaceae</taxon>
        <taxon>Streptacidiphilus</taxon>
    </lineage>
</organism>
<reference evidence="2 3" key="1">
    <citation type="submission" date="2024-09" db="EMBL/GenBank/DDBJ databases">
        <authorList>
            <person name="Lee S.D."/>
        </authorList>
    </citation>
    <scope>NUCLEOTIDE SEQUENCE [LARGE SCALE GENOMIC DNA]</scope>
    <source>
        <strain evidence="2 3">N1-1</strain>
    </source>
</reference>
<evidence type="ECO:0000313" key="2">
    <source>
        <dbReference type="EMBL" id="MFC1414114.1"/>
    </source>
</evidence>
<protein>
    <submittedName>
        <fullName evidence="2">Uncharacterized protein</fullName>
    </submittedName>
</protein>
<dbReference type="Proteomes" id="UP001592582">
    <property type="component" value="Unassembled WGS sequence"/>
</dbReference>
<keyword evidence="3" id="KW-1185">Reference proteome</keyword>
<gene>
    <name evidence="2" type="ORF">ACEZDG_33115</name>
</gene>
<accession>A0ABV6VK47</accession>